<proteinExistence type="predicted"/>
<organism evidence="1 2">
    <name type="scientific">Cercocebus atys</name>
    <name type="common">Sooty mangabey</name>
    <name type="synonym">Cercocebus torquatus atys</name>
    <dbReference type="NCBI Taxonomy" id="9531"/>
    <lineage>
        <taxon>Eukaryota</taxon>
        <taxon>Metazoa</taxon>
        <taxon>Chordata</taxon>
        <taxon>Craniata</taxon>
        <taxon>Vertebrata</taxon>
        <taxon>Euteleostomi</taxon>
        <taxon>Mammalia</taxon>
        <taxon>Eutheria</taxon>
        <taxon>Euarchontoglires</taxon>
        <taxon>Primates</taxon>
        <taxon>Haplorrhini</taxon>
        <taxon>Catarrhini</taxon>
        <taxon>Cercopithecidae</taxon>
        <taxon>Cercopithecinae</taxon>
        <taxon>Cercocebus</taxon>
    </lineage>
</organism>
<dbReference type="Bgee" id="ENSCATG00000015136">
    <property type="expression patterns" value="Expressed in frontal cortex and 12 other cell types or tissues"/>
</dbReference>
<dbReference type="Proteomes" id="UP000233060">
    <property type="component" value="Unassembled WGS sequence"/>
</dbReference>
<name>A0A2K5KU81_CERAT</name>
<dbReference type="GeneTree" id="ENSGT00940000156502"/>
<gene>
    <name evidence="1" type="primary">DMAC2L</name>
</gene>
<keyword evidence="2" id="KW-1185">Reference proteome</keyword>
<protein>
    <submittedName>
        <fullName evidence="1">Distal membrane arm assembly component 2 like</fullName>
    </submittedName>
</protein>
<dbReference type="Ensembl" id="ENSCATT00000017353.1">
    <property type="protein sequence ID" value="ENSCATP00000004266.1"/>
    <property type="gene ID" value="ENSCATG00000015136.1"/>
</dbReference>
<evidence type="ECO:0000313" key="1">
    <source>
        <dbReference type="Ensembl" id="ENSCATP00000004266.1"/>
    </source>
</evidence>
<sequence length="97" mass="10854">MYLVETCAHAGRKPWSLCDSRTRAPLGFRERGLQETDIPGALADRPCDLSPSAGMRMLELKATTAILKSRWSHTTVYRVAGNLQDNLWETMGSFLDL</sequence>
<reference evidence="1" key="2">
    <citation type="submission" date="2025-09" db="UniProtKB">
        <authorList>
            <consortium name="Ensembl"/>
        </authorList>
    </citation>
    <scope>IDENTIFICATION</scope>
</reference>
<evidence type="ECO:0000313" key="2">
    <source>
        <dbReference type="Proteomes" id="UP000233060"/>
    </source>
</evidence>
<dbReference type="AlphaFoldDB" id="A0A2K5KU81"/>
<accession>A0A2K5KU81</accession>
<reference evidence="1" key="1">
    <citation type="submission" date="2025-08" db="UniProtKB">
        <authorList>
            <consortium name="Ensembl"/>
        </authorList>
    </citation>
    <scope>IDENTIFICATION</scope>
</reference>